<protein>
    <recommendedName>
        <fullName evidence="1">Fatty acid kinase subunit A-like C-terminal domain-containing protein</fullName>
    </recommendedName>
</protein>
<dbReference type="PANTHER" id="PTHR33434:SF4">
    <property type="entry name" value="PHOSPHATASE PROTEIN"/>
    <property type="match status" value="1"/>
</dbReference>
<sequence length="402" mass="41915">RPVQLAAGGIASLSHGEVRPAVAPAFRRGVAALEEDAFGYETVFILNAASGETLDVPAIQERLEALGNSVLVGGDARMVKVHVHNERPDEIIAYGLSLGSLTRITVENLDTMADDVREARAAEFVEQGAAAVRAKVASPATGVALAARMATATKTTQLPPARAVEPDGNGAHGPETVEVDPDLGPAIVAVVAGDGLERILLDSGAHHIVRGGQTANPSTGELLRIARLARAREVIVLPNNPNVRLAAEQAASICTDRRLVVVPTRNAAEGLAALLAYKPTLDAAANVGPMTTAARDITTVQVTEAVRDARIGGRKVRKGQTIVLDPDDGLVAVDKVPERAVMKAVETFPAGIGNVTIYYGGDGSLMDAEALAGQIRARLPGLENVEVVPGGQPHYRYLISAE</sequence>
<organism evidence="2 3">
    <name type="scientific">Eiseniibacteriota bacterium</name>
    <dbReference type="NCBI Taxonomy" id="2212470"/>
    <lineage>
        <taxon>Bacteria</taxon>
        <taxon>Candidatus Eiseniibacteriota</taxon>
    </lineage>
</organism>
<dbReference type="InterPro" id="IPR033470">
    <property type="entry name" value="FakA-like_C"/>
</dbReference>
<proteinExistence type="predicted"/>
<feature type="non-terminal residue" evidence="2">
    <location>
        <position position="1"/>
    </location>
</feature>
<accession>A0A538U7Q7</accession>
<dbReference type="InterPro" id="IPR050270">
    <property type="entry name" value="DegV_domain_contain"/>
</dbReference>
<reference evidence="2 3" key="1">
    <citation type="journal article" date="2019" name="Nat. Microbiol.">
        <title>Mediterranean grassland soil C-N compound turnover is dependent on rainfall and depth, and is mediated by genomically divergent microorganisms.</title>
        <authorList>
            <person name="Diamond S."/>
            <person name="Andeer P.F."/>
            <person name="Li Z."/>
            <person name="Crits-Christoph A."/>
            <person name="Burstein D."/>
            <person name="Anantharaman K."/>
            <person name="Lane K.R."/>
            <person name="Thomas B.C."/>
            <person name="Pan C."/>
            <person name="Northen T.R."/>
            <person name="Banfield J.F."/>
        </authorList>
    </citation>
    <scope>NUCLEOTIDE SEQUENCE [LARGE SCALE GENOMIC DNA]</scope>
    <source>
        <strain evidence="2">WS_10</strain>
    </source>
</reference>
<dbReference type="Pfam" id="PF13684">
    <property type="entry name" value="FakA-like_C"/>
    <property type="match status" value="1"/>
</dbReference>
<dbReference type="AlphaFoldDB" id="A0A538U7Q7"/>
<evidence type="ECO:0000313" key="2">
    <source>
        <dbReference type="EMBL" id="TMQ71913.1"/>
    </source>
</evidence>
<dbReference type="Proteomes" id="UP000319836">
    <property type="component" value="Unassembled WGS sequence"/>
</dbReference>
<dbReference type="InterPro" id="IPR048394">
    <property type="entry name" value="FakA-like_M"/>
</dbReference>
<dbReference type="EMBL" id="VBPA01000089">
    <property type="protein sequence ID" value="TMQ71913.1"/>
    <property type="molecule type" value="Genomic_DNA"/>
</dbReference>
<comment type="caution">
    <text evidence="2">The sequence shown here is derived from an EMBL/GenBank/DDBJ whole genome shotgun (WGS) entry which is preliminary data.</text>
</comment>
<name>A0A538U7Q7_UNCEI</name>
<evidence type="ECO:0000259" key="1">
    <source>
        <dbReference type="SMART" id="SM01121"/>
    </source>
</evidence>
<dbReference type="SMART" id="SM01121">
    <property type="entry name" value="Dak1_2"/>
    <property type="match status" value="1"/>
</dbReference>
<feature type="domain" description="Fatty acid kinase subunit A-like C-terminal" evidence="1">
    <location>
        <begin position="37"/>
        <end position="402"/>
    </location>
</feature>
<dbReference type="PANTHER" id="PTHR33434">
    <property type="entry name" value="DEGV DOMAIN-CONTAINING PROTEIN DR_1986-RELATED"/>
    <property type="match status" value="1"/>
</dbReference>
<evidence type="ECO:0000313" key="3">
    <source>
        <dbReference type="Proteomes" id="UP000319836"/>
    </source>
</evidence>
<gene>
    <name evidence="2" type="ORF">E6K80_04185</name>
</gene>
<dbReference type="Pfam" id="PF21645">
    <property type="entry name" value="FakA-like_M"/>
    <property type="match status" value="1"/>
</dbReference>